<dbReference type="PROSITE" id="PS00131">
    <property type="entry name" value="CARBOXYPEPT_SER_SER"/>
    <property type="match status" value="1"/>
</dbReference>
<evidence type="ECO:0000256" key="1">
    <source>
        <dbReference type="ARBA" id="ARBA00004651"/>
    </source>
</evidence>
<dbReference type="AlphaFoldDB" id="A0A914W8N8"/>
<dbReference type="InterPro" id="IPR000276">
    <property type="entry name" value="GPCR_Rhodpsn"/>
</dbReference>
<comment type="similarity">
    <text evidence="10">Belongs to the G-protein coupled receptor 1 family.</text>
</comment>
<dbReference type="GO" id="GO:0004185">
    <property type="term" value="F:serine-type carboxypeptidase activity"/>
    <property type="evidence" value="ECO:0007669"/>
    <property type="project" value="InterPro"/>
</dbReference>
<dbReference type="Pfam" id="PF00450">
    <property type="entry name" value="Peptidase_S10"/>
    <property type="match status" value="1"/>
</dbReference>
<dbReference type="SUPFAM" id="SSF81321">
    <property type="entry name" value="Family A G protein-coupled receptor-like"/>
    <property type="match status" value="1"/>
</dbReference>
<dbReference type="GO" id="GO:0006508">
    <property type="term" value="P:proteolysis"/>
    <property type="evidence" value="ECO:0007669"/>
    <property type="project" value="InterPro"/>
</dbReference>
<dbReference type="GO" id="GO:0005886">
    <property type="term" value="C:plasma membrane"/>
    <property type="evidence" value="ECO:0007669"/>
    <property type="project" value="UniProtKB-SubCell"/>
</dbReference>
<reference evidence="15" key="1">
    <citation type="submission" date="2022-11" db="UniProtKB">
        <authorList>
            <consortium name="WormBaseParasite"/>
        </authorList>
    </citation>
    <scope>IDENTIFICATION</scope>
</reference>
<accession>A0A914W8N8</accession>
<keyword evidence="6 10" id="KW-0297">G-protein coupled receptor</keyword>
<dbReference type="GO" id="GO:0042277">
    <property type="term" value="F:peptide binding"/>
    <property type="evidence" value="ECO:0007669"/>
    <property type="project" value="TreeGrafter"/>
</dbReference>
<evidence type="ECO:0000256" key="10">
    <source>
        <dbReference type="RuleBase" id="RU000688"/>
    </source>
</evidence>
<dbReference type="GO" id="GO:0004930">
    <property type="term" value="F:G protein-coupled receptor activity"/>
    <property type="evidence" value="ECO:0007669"/>
    <property type="project" value="UniProtKB-KW"/>
</dbReference>
<feature type="transmembrane region" description="Helical" evidence="12">
    <location>
        <begin position="158"/>
        <end position="177"/>
    </location>
</feature>
<keyword evidence="5 12" id="KW-1133">Transmembrane helix</keyword>
<evidence type="ECO:0000256" key="11">
    <source>
        <dbReference type="SAM" id="MobiDB-lite"/>
    </source>
</evidence>
<dbReference type="PANTHER" id="PTHR24229:SF53">
    <property type="entry name" value="NEUROPEPTIDE RECEPTOR 18"/>
    <property type="match status" value="1"/>
</dbReference>
<feature type="transmembrane region" description="Helical" evidence="12">
    <location>
        <begin position="249"/>
        <end position="272"/>
    </location>
</feature>
<feature type="transmembrane region" description="Helical" evidence="12">
    <location>
        <begin position="109"/>
        <end position="131"/>
    </location>
</feature>
<keyword evidence="14" id="KW-1185">Reference proteome</keyword>
<evidence type="ECO:0000256" key="2">
    <source>
        <dbReference type="ARBA" id="ARBA00009431"/>
    </source>
</evidence>
<dbReference type="PROSITE" id="PS00237">
    <property type="entry name" value="G_PROTEIN_RECEP_F1_1"/>
    <property type="match status" value="1"/>
</dbReference>
<feature type="region of interest" description="Disordered" evidence="11">
    <location>
        <begin position="624"/>
        <end position="648"/>
    </location>
</feature>
<feature type="compositionally biased region" description="Basic residues" evidence="11">
    <location>
        <begin position="636"/>
        <end position="645"/>
    </location>
</feature>
<dbReference type="Proteomes" id="UP000887566">
    <property type="component" value="Unplaced"/>
</dbReference>
<organism evidence="14 15">
    <name type="scientific">Plectus sambesii</name>
    <dbReference type="NCBI Taxonomy" id="2011161"/>
    <lineage>
        <taxon>Eukaryota</taxon>
        <taxon>Metazoa</taxon>
        <taxon>Ecdysozoa</taxon>
        <taxon>Nematoda</taxon>
        <taxon>Chromadorea</taxon>
        <taxon>Plectida</taxon>
        <taxon>Plectina</taxon>
        <taxon>Plectoidea</taxon>
        <taxon>Plectidae</taxon>
        <taxon>Plectus</taxon>
    </lineage>
</organism>
<keyword evidence="8 10" id="KW-0675">Receptor</keyword>
<keyword evidence="9 10" id="KW-0807">Transducer</keyword>
<feature type="transmembrane region" description="Helical" evidence="12">
    <location>
        <begin position="293"/>
        <end position="317"/>
    </location>
</feature>
<evidence type="ECO:0000256" key="6">
    <source>
        <dbReference type="ARBA" id="ARBA00023040"/>
    </source>
</evidence>
<keyword evidence="7 12" id="KW-0472">Membrane</keyword>
<dbReference type="Pfam" id="PF00001">
    <property type="entry name" value="7tm_1"/>
    <property type="match status" value="1"/>
</dbReference>
<evidence type="ECO:0000256" key="7">
    <source>
        <dbReference type="ARBA" id="ARBA00023136"/>
    </source>
</evidence>
<dbReference type="InterPro" id="IPR029058">
    <property type="entry name" value="AB_hydrolase_fold"/>
</dbReference>
<feature type="transmembrane region" description="Helical" evidence="12">
    <location>
        <begin position="72"/>
        <end position="97"/>
    </location>
</feature>
<dbReference type="PRINTS" id="PR00237">
    <property type="entry name" value="GPCRRHODOPSN"/>
</dbReference>
<feature type="transmembrane region" description="Helical" evidence="12">
    <location>
        <begin position="189"/>
        <end position="212"/>
    </location>
</feature>
<feature type="domain" description="G-protein coupled receptors family 1 profile" evidence="13">
    <location>
        <begin position="89"/>
        <end position="359"/>
    </location>
</feature>
<dbReference type="InterPro" id="IPR017452">
    <property type="entry name" value="GPCR_Rhodpsn_7TM"/>
</dbReference>
<evidence type="ECO:0000256" key="8">
    <source>
        <dbReference type="ARBA" id="ARBA00023170"/>
    </source>
</evidence>
<dbReference type="Gene3D" id="3.40.50.1820">
    <property type="entry name" value="alpha/beta hydrolase"/>
    <property type="match status" value="1"/>
</dbReference>
<dbReference type="GO" id="GO:0043005">
    <property type="term" value="C:neuron projection"/>
    <property type="evidence" value="ECO:0007669"/>
    <property type="project" value="TreeGrafter"/>
</dbReference>
<comment type="subcellular location">
    <subcellularLocation>
        <location evidence="1">Cell membrane</location>
        <topology evidence="1">Multi-pass membrane protein</topology>
    </subcellularLocation>
</comment>
<dbReference type="PROSITE" id="PS50262">
    <property type="entry name" value="G_PROTEIN_RECEP_F1_2"/>
    <property type="match status" value="1"/>
</dbReference>
<dbReference type="InterPro" id="IPR018202">
    <property type="entry name" value="Ser_caboxypep_ser_AS"/>
</dbReference>
<keyword evidence="3" id="KW-1003">Cell membrane</keyword>
<evidence type="ECO:0000256" key="12">
    <source>
        <dbReference type="SAM" id="Phobius"/>
    </source>
</evidence>
<name>A0A914W8N8_9BILA</name>
<feature type="compositionally biased region" description="Basic and acidic residues" evidence="11">
    <location>
        <begin position="624"/>
        <end position="635"/>
    </location>
</feature>
<evidence type="ECO:0000313" key="15">
    <source>
        <dbReference type="WBParaSite" id="PSAMB.scaffold3464size18187.g21569.t1"/>
    </source>
</evidence>
<feature type="region of interest" description="Disordered" evidence="11">
    <location>
        <begin position="703"/>
        <end position="782"/>
    </location>
</feature>
<evidence type="ECO:0000256" key="4">
    <source>
        <dbReference type="ARBA" id="ARBA00022692"/>
    </source>
</evidence>
<keyword evidence="4 10" id="KW-0812">Transmembrane</keyword>
<evidence type="ECO:0000256" key="9">
    <source>
        <dbReference type="ARBA" id="ARBA00023224"/>
    </source>
</evidence>
<comment type="similarity">
    <text evidence="2">Belongs to the peptidase S10 family.</text>
</comment>
<feature type="transmembrane region" description="Helical" evidence="12">
    <location>
        <begin position="337"/>
        <end position="359"/>
    </location>
</feature>
<feature type="compositionally biased region" description="Polar residues" evidence="11">
    <location>
        <begin position="725"/>
        <end position="734"/>
    </location>
</feature>
<dbReference type="WBParaSite" id="PSAMB.scaffold3464size18187.g21569.t1">
    <property type="protein sequence ID" value="PSAMB.scaffold3464size18187.g21569.t1"/>
    <property type="gene ID" value="PSAMB.scaffold3464size18187.g21569"/>
</dbReference>
<dbReference type="InterPro" id="IPR001563">
    <property type="entry name" value="Peptidase_S10"/>
</dbReference>
<proteinExistence type="inferred from homology"/>
<dbReference type="SUPFAM" id="SSF53474">
    <property type="entry name" value="alpha/beta-Hydrolases"/>
    <property type="match status" value="1"/>
</dbReference>
<evidence type="ECO:0000313" key="14">
    <source>
        <dbReference type="Proteomes" id="UP000887566"/>
    </source>
</evidence>
<protein>
    <submittedName>
        <fullName evidence="15">G-protein coupled receptors family 1 profile domain-containing protein</fullName>
    </submittedName>
</protein>
<evidence type="ECO:0000256" key="3">
    <source>
        <dbReference type="ARBA" id="ARBA00022475"/>
    </source>
</evidence>
<sequence>MGADFRASSSLPSRVLTWPVSPEHSTMFPVSSNSSAPMATDFTNDDIAQMFHRLGAPVVDIFPMSNWDNNHVLVIALVYAVLFMIGICGNVSVITLIRHVHMSVAYENTMIYVLFLCCVDFLSMMPLPMTIVDQLLGFWMFGTTLCKLYRLLEHVGKILSTFVLAAMAFDRCVGVCYPHNAAARSRTAVTVLLVTLSLVTLILLAPLLFFAASEEIVLHQAVLDDPLRLARVRIYKCVDNLEGVVFEVFTLYIFTLGFAIPIALIVLFYGIMLRRLFMRSRRLPNSQVPVNRIAIYTMAIALFYVACWAPYWVAMLYSLHLEMTGSKSPSAFISPTFVYIMYGVHALPYVNSAANWLFYGMLNRQLHRRAATRKTTSGGSTFHRNGGPGCSSLEGLLLELGPFHVHNFGDVVYENVYSWNKFATIVFLESPAGVGYSYSLSNNYTYTDDDVAKSNYNALLDFFKNKFPELQKNDFYIMGESYAGTYLPTLGSLLVDDKQNFGNLKGMAIGNGCLHARLNYNSLIPFVNNHALIDQNFYATTTAQCCKGNGGECDYYTIADQQPNSLCANLTTQLYYANYYSDLDPYNLYFTCYLDSSQTGVRNTYHRFQLRQLNLEKKVENLAQSRAEDDMDSTHRPIRTSRRRMPPSAWRTLARQTLTRPRTPSPEQWGRPNRSAVAMRAIVPILSPVLPCEGRSLRQSPMRTRAKAQGRQPHVFQHRCRRRTTTSSAHNFSLHSLRPTPPSSNRLQPSTLLPLGDGGNTHTHTYAHTSDHPQRNQQRATTVGGNDGHLFPGGADRPSADPRRCITRVRRAVRRVDRSISCIVATPCTMVTKLFSMLLRGTKQTCAKFGFKRSLETITFEGLKMAYRMRFG</sequence>
<evidence type="ECO:0000259" key="13">
    <source>
        <dbReference type="PROSITE" id="PS50262"/>
    </source>
</evidence>
<evidence type="ECO:0000256" key="5">
    <source>
        <dbReference type="ARBA" id="ARBA00022989"/>
    </source>
</evidence>
<dbReference type="Gene3D" id="1.20.1070.10">
    <property type="entry name" value="Rhodopsin 7-helix transmembrane proteins"/>
    <property type="match status" value="1"/>
</dbReference>
<dbReference type="PANTHER" id="PTHR24229">
    <property type="entry name" value="NEUROPEPTIDES RECEPTOR"/>
    <property type="match status" value="1"/>
</dbReference>